<accession>A0A399T0S1</accession>
<evidence type="ECO:0000313" key="7">
    <source>
        <dbReference type="EMBL" id="RIJ48275.1"/>
    </source>
</evidence>
<dbReference type="PANTHER" id="PTHR31885:SF6">
    <property type="entry name" value="GH04784P"/>
    <property type="match status" value="1"/>
</dbReference>
<feature type="transmembrane region" description="Helical" evidence="6">
    <location>
        <begin position="141"/>
        <end position="159"/>
    </location>
</feature>
<evidence type="ECO:0000256" key="4">
    <source>
        <dbReference type="ARBA" id="ARBA00022989"/>
    </source>
</evidence>
<keyword evidence="4 6" id="KW-1133">Transmembrane helix</keyword>
<comment type="similarity">
    <text evidence="2">Belongs to the TMEM86 family.</text>
</comment>
<dbReference type="InterPro" id="IPR012506">
    <property type="entry name" value="TMEM86B-like"/>
</dbReference>
<organism evidence="7 8">
    <name type="scientific">Maribellus luteus</name>
    <dbReference type="NCBI Taxonomy" id="2305463"/>
    <lineage>
        <taxon>Bacteria</taxon>
        <taxon>Pseudomonadati</taxon>
        <taxon>Bacteroidota</taxon>
        <taxon>Bacteroidia</taxon>
        <taxon>Marinilabiliales</taxon>
        <taxon>Prolixibacteraceae</taxon>
        <taxon>Maribellus</taxon>
    </lineage>
</organism>
<feature type="transmembrane region" description="Helical" evidence="6">
    <location>
        <begin position="171"/>
        <end position="192"/>
    </location>
</feature>
<dbReference type="GO" id="GO:0016020">
    <property type="term" value="C:membrane"/>
    <property type="evidence" value="ECO:0007669"/>
    <property type="project" value="UniProtKB-SubCell"/>
</dbReference>
<keyword evidence="3 6" id="KW-0812">Transmembrane</keyword>
<evidence type="ECO:0000256" key="2">
    <source>
        <dbReference type="ARBA" id="ARBA00007375"/>
    </source>
</evidence>
<proteinExistence type="inferred from homology"/>
<sequence>MKKFLLHALFAVIVVGELAGGFIPIKNNELIFKPLIMIWIAGYFFLYAKGIDKTVRKLAGFGFLASWGGDVLLMFASDNELFFILGIASFLTAQVFYAFLFLRTIEISGKKSFLKKQPVWMIPYIAFGLIVYIVLFPHLDAVLKVAVLVYLIAILIMASTALNRYGNGHPLSFTLVFSGTLLFVLSDTLIAVNKFLTAIPLGGLLIMTTYIAAQYLIMTGILKQYE</sequence>
<comment type="caution">
    <text evidence="7">The sequence shown here is derived from an EMBL/GenBank/DDBJ whole genome shotgun (WGS) entry which is preliminary data.</text>
</comment>
<protein>
    <submittedName>
        <fullName evidence="7">Lysoplasmalogenase</fullName>
    </submittedName>
</protein>
<feature type="transmembrane region" description="Helical" evidence="6">
    <location>
        <begin position="58"/>
        <end position="76"/>
    </location>
</feature>
<feature type="transmembrane region" description="Helical" evidence="6">
    <location>
        <begin position="198"/>
        <end position="217"/>
    </location>
</feature>
<dbReference type="PANTHER" id="PTHR31885">
    <property type="entry name" value="GH04784P"/>
    <property type="match status" value="1"/>
</dbReference>
<evidence type="ECO:0000256" key="3">
    <source>
        <dbReference type="ARBA" id="ARBA00022692"/>
    </source>
</evidence>
<dbReference type="AlphaFoldDB" id="A0A399T0S1"/>
<evidence type="ECO:0000256" key="1">
    <source>
        <dbReference type="ARBA" id="ARBA00004141"/>
    </source>
</evidence>
<feature type="transmembrane region" description="Helical" evidence="6">
    <location>
        <begin position="82"/>
        <end position="105"/>
    </location>
</feature>
<dbReference type="Pfam" id="PF07947">
    <property type="entry name" value="YhhN"/>
    <property type="match status" value="1"/>
</dbReference>
<name>A0A399T0S1_9BACT</name>
<dbReference type="GO" id="GO:0016787">
    <property type="term" value="F:hydrolase activity"/>
    <property type="evidence" value="ECO:0007669"/>
    <property type="project" value="TreeGrafter"/>
</dbReference>
<evidence type="ECO:0000313" key="8">
    <source>
        <dbReference type="Proteomes" id="UP000265926"/>
    </source>
</evidence>
<feature type="transmembrane region" description="Helical" evidence="6">
    <location>
        <begin position="117"/>
        <end position="135"/>
    </location>
</feature>
<dbReference type="Proteomes" id="UP000265926">
    <property type="component" value="Unassembled WGS sequence"/>
</dbReference>
<dbReference type="RefSeq" id="WP_119438006.1">
    <property type="nucleotide sequence ID" value="NZ_QWGR01000005.1"/>
</dbReference>
<keyword evidence="8" id="KW-1185">Reference proteome</keyword>
<dbReference type="EMBL" id="QWGR01000005">
    <property type="protein sequence ID" value="RIJ48275.1"/>
    <property type="molecule type" value="Genomic_DNA"/>
</dbReference>
<feature type="transmembrane region" description="Helical" evidence="6">
    <location>
        <begin position="30"/>
        <end position="46"/>
    </location>
</feature>
<comment type="subcellular location">
    <subcellularLocation>
        <location evidence="1">Membrane</location>
        <topology evidence="1">Multi-pass membrane protein</topology>
    </subcellularLocation>
</comment>
<dbReference type="OrthoDB" id="5651790at2"/>
<evidence type="ECO:0000256" key="6">
    <source>
        <dbReference type="SAM" id="Phobius"/>
    </source>
</evidence>
<keyword evidence="5 6" id="KW-0472">Membrane</keyword>
<gene>
    <name evidence="7" type="ORF">D1614_11125</name>
</gene>
<reference evidence="7 8" key="1">
    <citation type="submission" date="2018-08" db="EMBL/GenBank/DDBJ databases">
        <title>Pallidiluteibacterium maritimus gen. nov., sp. nov., isolated from coastal sediment.</title>
        <authorList>
            <person name="Zhou L.Y."/>
        </authorList>
    </citation>
    <scope>NUCLEOTIDE SEQUENCE [LARGE SCALE GENOMIC DNA]</scope>
    <source>
        <strain evidence="7 8">XSD2</strain>
    </source>
</reference>
<evidence type="ECO:0000256" key="5">
    <source>
        <dbReference type="ARBA" id="ARBA00023136"/>
    </source>
</evidence>